<reference evidence="1 2" key="1">
    <citation type="submission" date="2022-06" db="EMBL/GenBank/DDBJ databases">
        <title>Genomic Encyclopedia of Archaeal and Bacterial Type Strains, Phase II (KMG-II): from individual species to whole genera.</title>
        <authorList>
            <person name="Goeker M."/>
        </authorList>
    </citation>
    <scope>NUCLEOTIDE SEQUENCE [LARGE SCALE GENOMIC DNA]</scope>
    <source>
        <strain evidence="1 2">DSM 45037</strain>
    </source>
</reference>
<comment type="caution">
    <text evidence="1">The sequence shown here is derived from an EMBL/GenBank/DDBJ whole genome shotgun (WGS) entry which is preliminary data.</text>
</comment>
<gene>
    <name evidence="1" type="ORF">LX12_001988</name>
</gene>
<name>A0ABT1H0Y5_9NOCA</name>
<accession>A0ABT1H0Y5</accession>
<dbReference type="RefSeq" id="WP_253654365.1">
    <property type="nucleotide sequence ID" value="NZ_BAAAOE010000003.1"/>
</dbReference>
<sequence length="329" mass="35968">MGSDPFESIWKVQETDSAGLGLSVNDSGFRVRAGTILLGLDSAGARHLLIPLAPGESCPASERGEALEVSRIKVDGAEYLSIACLDENLRPIFSQFSQDVVESIEQSTSPASAAYRVFLKWKSMFLEAMSRVPLSDGALAGLIGELLTLEKILNAGGHRSIDYWTGPVGSQHDFRTKLFAIEVKASLSRSGRRVQISSIDQLDSDDQVSLWLNFHRMSRDPAGENLAQHLERVLNAGADTASLTRKLSNLGLDGTKINIYDKDRFKLLESNLYLVDQNFPRIVRSSFKSGRLPAGIVRMSYDIELATEPPTALSANSISAVFDEFAKDS</sequence>
<dbReference type="Pfam" id="PF14390">
    <property type="entry name" value="DUF4420"/>
    <property type="match status" value="1"/>
</dbReference>
<dbReference type="EMBL" id="JAMTCG010000003">
    <property type="protein sequence ID" value="MCP2160801.1"/>
    <property type="molecule type" value="Genomic_DNA"/>
</dbReference>
<dbReference type="Proteomes" id="UP001205740">
    <property type="component" value="Unassembled WGS sequence"/>
</dbReference>
<evidence type="ECO:0000313" key="1">
    <source>
        <dbReference type="EMBL" id="MCP2160801.1"/>
    </source>
</evidence>
<organism evidence="1 2">
    <name type="scientific">Williamsia serinedens</name>
    <dbReference type="NCBI Taxonomy" id="391736"/>
    <lineage>
        <taxon>Bacteria</taxon>
        <taxon>Bacillati</taxon>
        <taxon>Actinomycetota</taxon>
        <taxon>Actinomycetes</taxon>
        <taxon>Mycobacteriales</taxon>
        <taxon>Nocardiaceae</taxon>
        <taxon>Williamsia</taxon>
    </lineage>
</organism>
<dbReference type="InterPro" id="IPR025534">
    <property type="entry name" value="DUF4420"/>
</dbReference>
<protein>
    <submittedName>
        <fullName evidence="1">PD-(D/E)XK family member, (DUF4420)</fullName>
    </submittedName>
</protein>
<evidence type="ECO:0000313" key="2">
    <source>
        <dbReference type="Proteomes" id="UP001205740"/>
    </source>
</evidence>
<proteinExistence type="predicted"/>
<keyword evidence="2" id="KW-1185">Reference proteome</keyword>